<sequence>MKQTIKIIVWSLVSLMIFLVLNYLMQLPAIGMGSHDLLRTNLMAGALFGVPLLLMICRLRIGFYLLALVQILYSVGYLNAIYKVITASNPSIISKSFVILIIVIGLAVNIYWFVLAWKFRKATTQERVKRYMKYRK</sequence>
<feature type="transmembrane region" description="Helical" evidence="1">
    <location>
        <begin position="63"/>
        <end position="85"/>
    </location>
</feature>
<comment type="caution">
    <text evidence="2">The sequence shown here is derived from an EMBL/GenBank/DDBJ whole genome shotgun (WGS) entry which is preliminary data.</text>
</comment>
<reference evidence="2 3" key="1">
    <citation type="journal article" date="2015" name="Genome Announc.">
        <title>Expanding the biotechnology potential of lactobacilli through comparative genomics of 213 strains and associated genera.</title>
        <authorList>
            <person name="Sun Z."/>
            <person name="Harris H.M."/>
            <person name="McCann A."/>
            <person name="Guo C."/>
            <person name="Argimon S."/>
            <person name="Zhang W."/>
            <person name="Yang X."/>
            <person name="Jeffery I.B."/>
            <person name="Cooney J.C."/>
            <person name="Kagawa T.F."/>
            <person name="Liu W."/>
            <person name="Song Y."/>
            <person name="Salvetti E."/>
            <person name="Wrobel A."/>
            <person name="Rasinkangas P."/>
            <person name="Parkhill J."/>
            <person name="Rea M.C."/>
            <person name="O'Sullivan O."/>
            <person name="Ritari J."/>
            <person name="Douillard F.P."/>
            <person name="Paul Ross R."/>
            <person name="Yang R."/>
            <person name="Briner A.E."/>
            <person name="Felis G.E."/>
            <person name="de Vos W.M."/>
            <person name="Barrangou R."/>
            <person name="Klaenhammer T.R."/>
            <person name="Caufield P.W."/>
            <person name="Cui Y."/>
            <person name="Zhang H."/>
            <person name="O'Toole P.W."/>
        </authorList>
    </citation>
    <scope>NUCLEOTIDE SEQUENCE [LARGE SCALE GENOMIC DNA]</scope>
    <source>
        <strain evidence="2 3">DSM 20690</strain>
    </source>
</reference>
<dbReference type="EMBL" id="JQBT01000010">
    <property type="protein sequence ID" value="KRN80458.1"/>
    <property type="molecule type" value="Genomic_DNA"/>
</dbReference>
<keyword evidence="3" id="KW-1185">Reference proteome</keyword>
<name>A0A0R2K1I9_9LACO</name>
<dbReference type="PATRIC" id="fig|1122148.6.peg.37"/>
<evidence type="ECO:0000313" key="2">
    <source>
        <dbReference type="EMBL" id="KRN80458.1"/>
    </source>
</evidence>
<proteinExistence type="predicted"/>
<keyword evidence="1" id="KW-0812">Transmembrane</keyword>
<gene>
    <name evidence="2" type="ORF">IV52_GL000032</name>
</gene>
<dbReference type="AlphaFoldDB" id="A0A0R2K1I9"/>
<accession>A0A0R2K1I9</accession>
<dbReference type="STRING" id="53444.AYR59_01080"/>
<feature type="transmembrane region" description="Helical" evidence="1">
    <location>
        <begin position="97"/>
        <end position="117"/>
    </location>
</feature>
<keyword evidence="1" id="KW-1133">Transmembrane helix</keyword>
<dbReference type="OrthoDB" id="2329313at2"/>
<feature type="transmembrane region" description="Helical" evidence="1">
    <location>
        <begin position="37"/>
        <end position="56"/>
    </location>
</feature>
<keyword evidence="1" id="KW-0472">Membrane</keyword>
<organism evidence="2 3">
    <name type="scientific">Fructilactobacillus lindneri DSM 20690 = JCM 11027</name>
    <dbReference type="NCBI Taxonomy" id="1122148"/>
    <lineage>
        <taxon>Bacteria</taxon>
        <taxon>Bacillati</taxon>
        <taxon>Bacillota</taxon>
        <taxon>Bacilli</taxon>
        <taxon>Lactobacillales</taxon>
        <taxon>Lactobacillaceae</taxon>
        <taxon>Fructilactobacillus</taxon>
    </lineage>
</organism>
<evidence type="ECO:0000256" key="1">
    <source>
        <dbReference type="SAM" id="Phobius"/>
    </source>
</evidence>
<dbReference type="RefSeq" id="WP_054646599.1">
    <property type="nucleotide sequence ID" value="NZ_FUXS01000006.1"/>
</dbReference>
<protein>
    <recommendedName>
        <fullName evidence="4">Integral membrane protein</fullName>
    </recommendedName>
</protein>
<dbReference type="GeneID" id="61249473"/>
<evidence type="ECO:0008006" key="4">
    <source>
        <dbReference type="Google" id="ProtNLM"/>
    </source>
</evidence>
<dbReference type="Proteomes" id="UP000051565">
    <property type="component" value="Unassembled WGS sequence"/>
</dbReference>
<evidence type="ECO:0000313" key="3">
    <source>
        <dbReference type="Proteomes" id="UP000051565"/>
    </source>
</evidence>
<feature type="transmembrane region" description="Helical" evidence="1">
    <location>
        <begin position="7"/>
        <end position="25"/>
    </location>
</feature>